<reference evidence="2 3" key="1">
    <citation type="submission" date="2018-11" db="EMBL/GenBank/DDBJ databases">
        <authorList>
            <consortium name="Pathogen Informatics"/>
        </authorList>
    </citation>
    <scope>NUCLEOTIDE SEQUENCE [LARGE SCALE GENOMIC DNA]</scope>
</reference>
<evidence type="ECO:0000313" key="2">
    <source>
        <dbReference type="EMBL" id="VDP05871.1"/>
    </source>
</evidence>
<sequence>MHSVPVLLIAFCVVLSVNAFIDLEALVEALTPGPCKSCKDIGNFLREMDLNREELEEMVEYQCDIHATNPYVANVCKSSERIIEEFEVFTYTLAQKCLDPLPFFSVY</sequence>
<evidence type="ECO:0000256" key="1">
    <source>
        <dbReference type="SAM" id="SignalP"/>
    </source>
</evidence>
<reference evidence="4" key="2">
    <citation type="submission" date="2019-09" db="UniProtKB">
        <authorList>
            <consortium name="WormBaseParasite"/>
        </authorList>
    </citation>
    <scope>IDENTIFICATION</scope>
</reference>
<organism evidence="3 4">
    <name type="scientific">Heligmosomoides polygyrus</name>
    <name type="common">Parasitic roundworm</name>
    <dbReference type="NCBI Taxonomy" id="6339"/>
    <lineage>
        <taxon>Eukaryota</taxon>
        <taxon>Metazoa</taxon>
        <taxon>Ecdysozoa</taxon>
        <taxon>Nematoda</taxon>
        <taxon>Chromadorea</taxon>
        <taxon>Rhabditida</taxon>
        <taxon>Rhabditina</taxon>
        <taxon>Rhabditomorpha</taxon>
        <taxon>Strongyloidea</taxon>
        <taxon>Heligmosomidae</taxon>
        <taxon>Heligmosomoides</taxon>
    </lineage>
</organism>
<dbReference type="EMBL" id="UZAH01029403">
    <property type="protein sequence ID" value="VDP05871.1"/>
    <property type="molecule type" value="Genomic_DNA"/>
</dbReference>
<keyword evidence="1" id="KW-0732">Signal</keyword>
<feature type="chain" id="PRO_5044551849" evidence="1">
    <location>
        <begin position="20"/>
        <end position="107"/>
    </location>
</feature>
<keyword evidence="3" id="KW-1185">Reference proteome</keyword>
<dbReference type="WBParaSite" id="HPBE_0001641501-mRNA-1">
    <property type="protein sequence ID" value="HPBE_0001641501-mRNA-1"/>
    <property type="gene ID" value="HPBE_0001641501"/>
</dbReference>
<evidence type="ECO:0000313" key="4">
    <source>
        <dbReference type="WBParaSite" id="HPBE_0001641501-mRNA-1"/>
    </source>
</evidence>
<accession>A0A3P8A386</accession>
<dbReference type="AlphaFoldDB" id="A0A183G4H0"/>
<accession>A0A183G4H0</accession>
<evidence type="ECO:0000313" key="3">
    <source>
        <dbReference type="Proteomes" id="UP000050761"/>
    </source>
</evidence>
<proteinExistence type="predicted"/>
<feature type="signal peptide" evidence="1">
    <location>
        <begin position="1"/>
        <end position="19"/>
    </location>
</feature>
<gene>
    <name evidence="2" type="ORF">HPBE_LOCUS16414</name>
</gene>
<protein>
    <submittedName>
        <fullName evidence="4">Saposin B-type domain-containing protein</fullName>
    </submittedName>
</protein>
<name>A0A183G4H0_HELPZ</name>
<dbReference type="Proteomes" id="UP000050761">
    <property type="component" value="Unassembled WGS sequence"/>
</dbReference>